<feature type="transmembrane region" description="Helical" evidence="5">
    <location>
        <begin position="7"/>
        <end position="28"/>
    </location>
</feature>
<feature type="transmembrane region" description="Helical" evidence="5">
    <location>
        <begin position="238"/>
        <end position="261"/>
    </location>
</feature>
<feature type="transmembrane region" description="Helical" evidence="5">
    <location>
        <begin position="40"/>
        <end position="62"/>
    </location>
</feature>
<evidence type="ECO:0008006" key="8">
    <source>
        <dbReference type="Google" id="ProtNLM"/>
    </source>
</evidence>
<keyword evidence="3 5" id="KW-1133">Transmembrane helix</keyword>
<dbReference type="AlphaFoldDB" id="A0A8S1EVG5"/>
<evidence type="ECO:0000256" key="4">
    <source>
        <dbReference type="ARBA" id="ARBA00023136"/>
    </source>
</evidence>
<dbReference type="GO" id="GO:0015179">
    <property type="term" value="F:L-amino acid transmembrane transporter activity"/>
    <property type="evidence" value="ECO:0007669"/>
    <property type="project" value="TreeGrafter"/>
</dbReference>
<sequence>MIEQNNKIGLITAISYTIGDIVGSGIFISPTSILNHAGSVGLSLCLWAICAVISLFGALSYVELGPSIRKSGCDFAYLTFFGLRPFAASFMWASTCLSYPATMAIQAVTFGEYVITGLDNWIYLADNFRFLAYRLVGFSVLWPLMYLNFFSLRHVAGYFQIVATFTKLIIASIIIFTGFYFIIFKHSVSNFNNSFNGSNWNPSGLVLGIYSGLFAYNGWDVLNFGAEEIENPRRTMPIAAMTGICISATIFLLMNISYFSVLTVDEFKTSPAIAVTFAEKTLGQFHYIVPFLVSLLLLGNLNTTIFACSRYMQAGAKENVMPTPLKLINHSSRSPRLTVFAAFVYFKFTGKMKSQDSFVVPIIVPSIFFVICVSLLVIPTIQNYHIAVYGLSLTLGGAIIYFIFVRPKHLPPIFNVINDRVVKFSQIMFDMVIDEQSGFETPEYICNCDYKIKL</sequence>
<dbReference type="GO" id="GO:0016020">
    <property type="term" value="C:membrane"/>
    <property type="evidence" value="ECO:0007669"/>
    <property type="project" value="UniProtKB-SubCell"/>
</dbReference>
<gene>
    <name evidence="6" type="ORF">CBOVIS_LOCUS7003</name>
</gene>
<dbReference type="OrthoDB" id="10062876at2759"/>
<proteinExistence type="predicted"/>
<dbReference type="Gene3D" id="1.20.1740.10">
    <property type="entry name" value="Amino acid/polyamine transporter I"/>
    <property type="match status" value="1"/>
</dbReference>
<evidence type="ECO:0000313" key="7">
    <source>
        <dbReference type="Proteomes" id="UP000494206"/>
    </source>
</evidence>
<keyword evidence="4 5" id="KW-0472">Membrane</keyword>
<keyword evidence="2 5" id="KW-0812">Transmembrane</keyword>
<feature type="transmembrane region" description="Helical" evidence="5">
    <location>
        <begin position="384"/>
        <end position="404"/>
    </location>
</feature>
<feature type="transmembrane region" description="Helical" evidence="5">
    <location>
        <begin position="204"/>
        <end position="226"/>
    </location>
</feature>
<feature type="transmembrane region" description="Helical" evidence="5">
    <location>
        <begin position="358"/>
        <end position="378"/>
    </location>
</feature>
<evidence type="ECO:0000256" key="1">
    <source>
        <dbReference type="ARBA" id="ARBA00004141"/>
    </source>
</evidence>
<evidence type="ECO:0000313" key="6">
    <source>
        <dbReference type="EMBL" id="CAB3404716.1"/>
    </source>
</evidence>
<dbReference type="Proteomes" id="UP000494206">
    <property type="component" value="Unassembled WGS sequence"/>
</dbReference>
<dbReference type="InterPro" id="IPR002293">
    <property type="entry name" value="AA/rel_permease1"/>
</dbReference>
<protein>
    <recommendedName>
        <fullName evidence="8">Amino acid permease</fullName>
    </recommendedName>
</protein>
<organism evidence="6 7">
    <name type="scientific">Caenorhabditis bovis</name>
    <dbReference type="NCBI Taxonomy" id="2654633"/>
    <lineage>
        <taxon>Eukaryota</taxon>
        <taxon>Metazoa</taxon>
        <taxon>Ecdysozoa</taxon>
        <taxon>Nematoda</taxon>
        <taxon>Chromadorea</taxon>
        <taxon>Rhabditida</taxon>
        <taxon>Rhabditina</taxon>
        <taxon>Rhabditomorpha</taxon>
        <taxon>Rhabditoidea</taxon>
        <taxon>Rhabditidae</taxon>
        <taxon>Peloderinae</taxon>
        <taxon>Caenorhabditis</taxon>
    </lineage>
</organism>
<reference evidence="6 7" key="1">
    <citation type="submission" date="2020-04" db="EMBL/GenBank/DDBJ databases">
        <authorList>
            <person name="Laetsch R D."/>
            <person name="Stevens L."/>
            <person name="Kumar S."/>
            <person name="Blaxter L. M."/>
        </authorList>
    </citation>
    <scope>NUCLEOTIDE SEQUENCE [LARGE SCALE GENOMIC DNA]</scope>
</reference>
<comment type="caution">
    <text evidence="6">The sequence shown here is derived from an EMBL/GenBank/DDBJ whole genome shotgun (WGS) entry which is preliminary data.</text>
</comment>
<evidence type="ECO:0000256" key="3">
    <source>
        <dbReference type="ARBA" id="ARBA00022989"/>
    </source>
</evidence>
<dbReference type="InterPro" id="IPR050598">
    <property type="entry name" value="AminoAcid_Transporter"/>
</dbReference>
<keyword evidence="7" id="KW-1185">Reference proteome</keyword>
<dbReference type="EMBL" id="CADEPM010000004">
    <property type="protein sequence ID" value="CAB3404716.1"/>
    <property type="molecule type" value="Genomic_DNA"/>
</dbReference>
<evidence type="ECO:0000256" key="5">
    <source>
        <dbReference type="SAM" id="Phobius"/>
    </source>
</evidence>
<evidence type="ECO:0000256" key="2">
    <source>
        <dbReference type="ARBA" id="ARBA00022692"/>
    </source>
</evidence>
<dbReference type="Pfam" id="PF13520">
    <property type="entry name" value="AA_permease_2"/>
    <property type="match status" value="1"/>
</dbReference>
<feature type="transmembrane region" description="Helical" evidence="5">
    <location>
        <begin position="131"/>
        <end position="149"/>
    </location>
</feature>
<feature type="transmembrane region" description="Helical" evidence="5">
    <location>
        <begin position="287"/>
        <end position="308"/>
    </location>
</feature>
<name>A0A8S1EVG5_9PELO</name>
<dbReference type="PANTHER" id="PTHR11785">
    <property type="entry name" value="AMINO ACID TRANSPORTER"/>
    <property type="match status" value="1"/>
</dbReference>
<dbReference type="PANTHER" id="PTHR11785:SF115">
    <property type="entry name" value="AMINO ACID TRANSPORTER"/>
    <property type="match status" value="1"/>
</dbReference>
<feature type="transmembrane region" description="Helical" evidence="5">
    <location>
        <begin position="161"/>
        <end position="184"/>
    </location>
</feature>
<comment type="subcellular location">
    <subcellularLocation>
        <location evidence="1">Membrane</location>
        <topology evidence="1">Multi-pass membrane protein</topology>
    </subcellularLocation>
</comment>
<accession>A0A8S1EVG5</accession>